<dbReference type="InterPro" id="IPR003961">
    <property type="entry name" value="FN3_dom"/>
</dbReference>
<reference evidence="2 3" key="1">
    <citation type="submission" date="2022-05" db="EMBL/GenBank/DDBJ databases">
        <authorList>
            <consortium name="Genoscope - CEA"/>
            <person name="William W."/>
        </authorList>
    </citation>
    <scope>NUCLEOTIDE SEQUENCE [LARGE SCALE GENOMIC DNA]</scope>
</reference>
<dbReference type="CDD" id="cd00063">
    <property type="entry name" value="FN3"/>
    <property type="match status" value="1"/>
</dbReference>
<accession>A0ABN8SDL2</accession>
<organism evidence="2 3">
    <name type="scientific">Porites evermanni</name>
    <dbReference type="NCBI Taxonomy" id="104178"/>
    <lineage>
        <taxon>Eukaryota</taxon>
        <taxon>Metazoa</taxon>
        <taxon>Cnidaria</taxon>
        <taxon>Anthozoa</taxon>
        <taxon>Hexacorallia</taxon>
        <taxon>Scleractinia</taxon>
        <taxon>Fungiina</taxon>
        <taxon>Poritidae</taxon>
        <taxon>Porites</taxon>
    </lineage>
</organism>
<dbReference type="Gene3D" id="2.60.40.10">
    <property type="entry name" value="Immunoglobulins"/>
    <property type="match status" value="1"/>
</dbReference>
<dbReference type="InterPro" id="IPR036116">
    <property type="entry name" value="FN3_sf"/>
</dbReference>
<dbReference type="InterPro" id="IPR013783">
    <property type="entry name" value="Ig-like_fold"/>
</dbReference>
<gene>
    <name evidence="2" type="ORF">PEVE_00018489</name>
</gene>
<comment type="caution">
    <text evidence="2">The sequence shown here is derived from an EMBL/GenBank/DDBJ whole genome shotgun (WGS) entry which is preliminary data.</text>
</comment>
<protein>
    <recommendedName>
        <fullName evidence="1">Fibronectin type-III domain-containing protein</fullName>
    </recommendedName>
</protein>
<keyword evidence="3" id="KW-1185">Reference proteome</keyword>
<feature type="domain" description="Fibronectin type-III" evidence="1">
    <location>
        <begin position="1"/>
        <end position="101"/>
    </location>
</feature>
<proteinExistence type="predicted"/>
<dbReference type="EMBL" id="CALNXI010002504">
    <property type="protein sequence ID" value="CAH3188382.1"/>
    <property type="molecule type" value="Genomic_DNA"/>
</dbReference>
<sequence length="103" mass="11590">VPLRVTNLHYKGGCSSINVTWNAPSRDAEGGIVTGYLAQIKEVSSKEPWFNWTTNNVSQSTQSCLFTQLKQEREYHIRVMGQNNMGYGWPSEMSKVSTIQAGY</sequence>
<name>A0ABN8SDL2_9CNID</name>
<dbReference type="SUPFAM" id="SSF49265">
    <property type="entry name" value="Fibronectin type III"/>
    <property type="match status" value="1"/>
</dbReference>
<dbReference type="Proteomes" id="UP001159427">
    <property type="component" value="Unassembled WGS sequence"/>
</dbReference>
<evidence type="ECO:0000313" key="3">
    <source>
        <dbReference type="Proteomes" id="UP001159427"/>
    </source>
</evidence>
<evidence type="ECO:0000313" key="2">
    <source>
        <dbReference type="EMBL" id="CAH3188382.1"/>
    </source>
</evidence>
<evidence type="ECO:0000259" key="1">
    <source>
        <dbReference type="PROSITE" id="PS50853"/>
    </source>
</evidence>
<dbReference type="SMART" id="SM00060">
    <property type="entry name" value="FN3"/>
    <property type="match status" value="1"/>
</dbReference>
<dbReference type="PROSITE" id="PS50853">
    <property type="entry name" value="FN3"/>
    <property type="match status" value="1"/>
</dbReference>
<feature type="non-terminal residue" evidence="2">
    <location>
        <position position="1"/>
    </location>
</feature>
<dbReference type="Pfam" id="PF00041">
    <property type="entry name" value="fn3"/>
    <property type="match status" value="1"/>
</dbReference>